<dbReference type="CDD" id="cd16917">
    <property type="entry name" value="HATPase_UhpB-NarQ-NarX-like"/>
    <property type="match status" value="1"/>
</dbReference>
<dbReference type="EC" id="2.7.13.3" evidence="2"/>
<sequence>MALLALPSRLTAGGNLDFRVRSSCVARPAQGDRDGYRHDVRTGLRGWMERHPRWVDAFIAAAIFAASLASVPATPEGQGISLGPPTPESVVLLVIGCGALLWRRTHPAAVWLVSLAATLAPLLTGSVGRGLPATVAALYALAAYGTRRLAVIGAVVTMLSALVLVGRANVLSATDPVSYAVVAWCGMAAALGDAVRSNRAVLAAAIDRARRAEGSRDEEAQRRVAEERLRISRDLHDVVAHHIAVVNVQAGVAEHLAGSDPERAVEAIRQVRAASSQALAEMGDLVGLLRTTEDGPDLEPAPGPDDLPRLVDGLREAGATIRWRHSGPDLAVAPAAELHLYRVVQEALTNAARHGSGPIELVTRQDTDHLEVEVCNRVAVPGGDAAVSDEKDEDGARTGHGLIGMRERVSLVGGELEAGPTPGGHFTVRVRLPSGIPARGEPTAGATRPVST</sequence>
<dbReference type="EMBL" id="VFQF01000003">
    <property type="protein sequence ID" value="TQN45505.1"/>
    <property type="molecule type" value="Genomic_DNA"/>
</dbReference>
<organism evidence="12 13">
    <name type="scientific">Humibacillus xanthopallidus</name>
    <dbReference type="NCBI Taxonomy" id="412689"/>
    <lineage>
        <taxon>Bacteria</taxon>
        <taxon>Bacillati</taxon>
        <taxon>Actinomycetota</taxon>
        <taxon>Actinomycetes</taxon>
        <taxon>Micrococcales</taxon>
        <taxon>Intrasporangiaceae</taxon>
        <taxon>Humibacillus</taxon>
    </lineage>
</organism>
<name>A0A543PN43_9MICO</name>
<evidence type="ECO:0000256" key="1">
    <source>
        <dbReference type="ARBA" id="ARBA00000085"/>
    </source>
</evidence>
<dbReference type="InterPro" id="IPR055558">
    <property type="entry name" value="DUF7134"/>
</dbReference>
<dbReference type="AlphaFoldDB" id="A0A543PN43"/>
<feature type="domain" description="Histidine kinase/HSP90-like ATPase" evidence="9">
    <location>
        <begin position="337"/>
        <end position="434"/>
    </location>
</feature>
<dbReference type="InterPro" id="IPR036890">
    <property type="entry name" value="HATPase_C_sf"/>
</dbReference>
<dbReference type="Gene3D" id="1.20.5.1930">
    <property type="match status" value="1"/>
</dbReference>
<evidence type="ECO:0000256" key="2">
    <source>
        <dbReference type="ARBA" id="ARBA00012438"/>
    </source>
</evidence>
<dbReference type="Pfam" id="PF07730">
    <property type="entry name" value="HisKA_3"/>
    <property type="match status" value="1"/>
</dbReference>
<protein>
    <recommendedName>
        <fullName evidence="2">histidine kinase</fullName>
        <ecNumber evidence="2">2.7.13.3</ecNumber>
    </recommendedName>
</protein>
<evidence type="ECO:0000256" key="5">
    <source>
        <dbReference type="ARBA" id="ARBA00022741"/>
    </source>
</evidence>
<accession>A0A543PN43</accession>
<evidence type="ECO:0000313" key="13">
    <source>
        <dbReference type="Proteomes" id="UP000320085"/>
    </source>
</evidence>
<dbReference type="Proteomes" id="UP000320085">
    <property type="component" value="Unassembled WGS sequence"/>
</dbReference>
<keyword evidence="8" id="KW-0902">Two-component regulatory system</keyword>
<evidence type="ECO:0000259" key="9">
    <source>
        <dbReference type="Pfam" id="PF02518"/>
    </source>
</evidence>
<dbReference type="GO" id="GO:0046983">
    <property type="term" value="F:protein dimerization activity"/>
    <property type="evidence" value="ECO:0007669"/>
    <property type="project" value="InterPro"/>
</dbReference>
<keyword evidence="4" id="KW-0808">Transferase</keyword>
<evidence type="ECO:0000256" key="3">
    <source>
        <dbReference type="ARBA" id="ARBA00022553"/>
    </source>
</evidence>
<comment type="caution">
    <text evidence="12">The sequence shown here is derived from an EMBL/GenBank/DDBJ whole genome shotgun (WGS) entry which is preliminary data.</text>
</comment>
<evidence type="ECO:0000256" key="7">
    <source>
        <dbReference type="ARBA" id="ARBA00022840"/>
    </source>
</evidence>
<evidence type="ECO:0000313" key="12">
    <source>
        <dbReference type="EMBL" id="TQN45505.1"/>
    </source>
</evidence>
<gene>
    <name evidence="12" type="ORF">FHX52_4745</name>
</gene>
<dbReference type="Pfam" id="PF02518">
    <property type="entry name" value="HATPase_c"/>
    <property type="match status" value="1"/>
</dbReference>
<dbReference type="GO" id="GO:0005524">
    <property type="term" value="F:ATP binding"/>
    <property type="evidence" value="ECO:0007669"/>
    <property type="project" value="UniProtKB-KW"/>
</dbReference>
<feature type="domain" description="DUF7134" evidence="11">
    <location>
        <begin position="44"/>
        <end position="198"/>
    </location>
</feature>
<dbReference type="Pfam" id="PF23539">
    <property type="entry name" value="DUF7134"/>
    <property type="match status" value="1"/>
</dbReference>
<reference evidence="12 13" key="1">
    <citation type="submission" date="2019-06" db="EMBL/GenBank/DDBJ databases">
        <title>Sequencing the genomes of 1000 actinobacteria strains.</title>
        <authorList>
            <person name="Klenk H.-P."/>
        </authorList>
    </citation>
    <scope>NUCLEOTIDE SEQUENCE [LARGE SCALE GENOMIC DNA]</scope>
    <source>
        <strain evidence="12 13">DSM 21776</strain>
    </source>
</reference>
<keyword evidence="6 12" id="KW-0418">Kinase</keyword>
<proteinExistence type="predicted"/>
<dbReference type="InterPro" id="IPR003594">
    <property type="entry name" value="HATPase_dom"/>
</dbReference>
<evidence type="ECO:0000259" key="11">
    <source>
        <dbReference type="Pfam" id="PF23539"/>
    </source>
</evidence>
<keyword evidence="3" id="KW-0597">Phosphoprotein</keyword>
<dbReference type="PANTHER" id="PTHR24421:SF10">
    <property type="entry name" value="NITRATE_NITRITE SENSOR PROTEIN NARQ"/>
    <property type="match status" value="1"/>
</dbReference>
<dbReference type="PANTHER" id="PTHR24421">
    <property type="entry name" value="NITRATE/NITRITE SENSOR PROTEIN NARX-RELATED"/>
    <property type="match status" value="1"/>
</dbReference>
<evidence type="ECO:0000256" key="8">
    <source>
        <dbReference type="ARBA" id="ARBA00023012"/>
    </source>
</evidence>
<dbReference type="GO" id="GO:0016020">
    <property type="term" value="C:membrane"/>
    <property type="evidence" value="ECO:0007669"/>
    <property type="project" value="InterPro"/>
</dbReference>
<dbReference type="SUPFAM" id="SSF55874">
    <property type="entry name" value="ATPase domain of HSP90 chaperone/DNA topoisomerase II/histidine kinase"/>
    <property type="match status" value="1"/>
</dbReference>
<dbReference type="InterPro" id="IPR011712">
    <property type="entry name" value="Sig_transdc_His_kin_sub3_dim/P"/>
</dbReference>
<evidence type="ECO:0000256" key="6">
    <source>
        <dbReference type="ARBA" id="ARBA00022777"/>
    </source>
</evidence>
<keyword evidence="7" id="KW-0067">ATP-binding</keyword>
<dbReference type="GO" id="GO:0000155">
    <property type="term" value="F:phosphorelay sensor kinase activity"/>
    <property type="evidence" value="ECO:0007669"/>
    <property type="project" value="InterPro"/>
</dbReference>
<keyword evidence="5" id="KW-0547">Nucleotide-binding</keyword>
<comment type="catalytic activity">
    <reaction evidence="1">
        <text>ATP + protein L-histidine = ADP + protein N-phospho-L-histidine.</text>
        <dbReference type="EC" id="2.7.13.3"/>
    </reaction>
</comment>
<evidence type="ECO:0000259" key="10">
    <source>
        <dbReference type="Pfam" id="PF07730"/>
    </source>
</evidence>
<feature type="domain" description="Signal transduction histidine kinase subgroup 3 dimerisation and phosphoacceptor" evidence="10">
    <location>
        <begin position="227"/>
        <end position="293"/>
    </location>
</feature>
<evidence type="ECO:0000256" key="4">
    <source>
        <dbReference type="ARBA" id="ARBA00022679"/>
    </source>
</evidence>
<dbReference type="InterPro" id="IPR050482">
    <property type="entry name" value="Sensor_HK_TwoCompSys"/>
</dbReference>
<dbReference type="Gene3D" id="3.30.565.10">
    <property type="entry name" value="Histidine kinase-like ATPase, C-terminal domain"/>
    <property type="match status" value="1"/>
</dbReference>